<evidence type="ECO:0000313" key="2">
    <source>
        <dbReference type="EMBL" id="KAK4216971.1"/>
    </source>
</evidence>
<comment type="caution">
    <text evidence="2">The sequence shown here is derived from an EMBL/GenBank/DDBJ whole genome shotgun (WGS) entry which is preliminary data.</text>
</comment>
<accession>A0AAN6YE54</accession>
<name>A0AAN6YE54_9PEZI</name>
<sequence length="421" mass="46540">MSAVKRRASVTSKHRELQHLRGGTGRSQSTRNTQAVAKRDYTLEDWIMYLQEVTGLALDEDVVVVFIYAIIATNCCLGSLFVDGNPESETVFCDSNSSDVGCYRLAILSASATWVGQDRQVEEQAWPQQPNQLQDPDAGAGMPLVFGESNRRVPQNDRGDGSDARLQTSKGCTRGVLVSPPLKSRQRPAPKARLKVLNETKLNEAEETSMACEGHSRASLQQLSVHDRTKDSARSPPRAVLTTLITPPAKRGSSRCRRHPWSIRCPPKRIPSTSTRPPTESRSPQPQVRCPRCHRTPPRNLSTALNGPRTRCRCSFTSTAVTHRDDPQFHRAIEESALSMAQNRIEELTGLDISHLSNPLGVAGPLSKNSTNLQRLRTSIDLLGSGTDDRTLWEYIDGQAFCFPDPYRLSCPQEKGAPLHA</sequence>
<feature type="compositionally biased region" description="Basic and acidic residues" evidence="1">
    <location>
        <begin position="149"/>
        <end position="163"/>
    </location>
</feature>
<protein>
    <submittedName>
        <fullName evidence="2">Uncharacterized protein</fullName>
    </submittedName>
</protein>
<evidence type="ECO:0000313" key="3">
    <source>
        <dbReference type="Proteomes" id="UP001301769"/>
    </source>
</evidence>
<reference evidence="2" key="2">
    <citation type="submission" date="2023-05" db="EMBL/GenBank/DDBJ databases">
        <authorList>
            <consortium name="Lawrence Berkeley National Laboratory"/>
            <person name="Steindorff A."/>
            <person name="Hensen N."/>
            <person name="Bonometti L."/>
            <person name="Westerberg I."/>
            <person name="Brannstrom I.O."/>
            <person name="Guillou S."/>
            <person name="Cros-Aarteil S."/>
            <person name="Calhoun S."/>
            <person name="Haridas S."/>
            <person name="Kuo A."/>
            <person name="Mondo S."/>
            <person name="Pangilinan J."/>
            <person name="Riley R."/>
            <person name="Labutti K."/>
            <person name="Andreopoulos B."/>
            <person name="Lipzen A."/>
            <person name="Chen C."/>
            <person name="Yanf M."/>
            <person name="Daum C."/>
            <person name="Ng V."/>
            <person name="Clum A."/>
            <person name="Ohm R."/>
            <person name="Martin F."/>
            <person name="Silar P."/>
            <person name="Natvig D."/>
            <person name="Lalanne C."/>
            <person name="Gautier V."/>
            <person name="Ament-Velasquez S.L."/>
            <person name="Kruys A."/>
            <person name="Hutchinson M.I."/>
            <person name="Powell A.J."/>
            <person name="Barry K."/>
            <person name="Miller A.N."/>
            <person name="Grigoriev I.V."/>
            <person name="Debuchy R."/>
            <person name="Gladieux P."/>
            <person name="Thoren M.H."/>
            <person name="Johannesson H."/>
        </authorList>
    </citation>
    <scope>NUCLEOTIDE SEQUENCE</scope>
    <source>
        <strain evidence="2">PSN293</strain>
    </source>
</reference>
<gene>
    <name evidence="2" type="ORF">QBC37DRAFT_452104</name>
</gene>
<feature type="compositionally biased region" description="Basic residues" evidence="1">
    <location>
        <begin position="252"/>
        <end position="261"/>
    </location>
</feature>
<feature type="region of interest" description="Disordered" evidence="1">
    <location>
        <begin position="204"/>
        <end position="306"/>
    </location>
</feature>
<keyword evidence="3" id="KW-1185">Reference proteome</keyword>
<dbReference type="EMBL" id="MU858063">
    <property type="protein sequence ID" value="KAK4216971.1"/>
    <property type="molecule type" value="Genomic_DNA"/>
</dbReference>
<organism evidence="2 3">
    <name type="scientific">Rhypophila decipiens</name>
    <dbReference type="NCBI Taxonomy" id="261697"/>
    <lineage>
        <taxon>Eukaryota</taxon>
        <taxon>Fungi</taxon>
        <taxon>Dikarya</taxon>
        <taxon>Ascomycota</taxon>
        <taxon>Pezizomycotina</taxon>
        <taxon>Sordariomycetes</taxon>
        <taxon>Sordariomycetidae</taxon>
        <taxon>Sordariales</taxon>
        <taxon>Naviculisporaceae</taxon>
        <taxon>Rhypophila</taxon>
    </lineage>
</organism>
<dbReference type="AlphaFoldDB" id="A0AAN6YE54"/>
<proteinExistence type="predicted"/>
<feature type="region of interest" description="Disordered" evidence="1">
    <location>
        <begin position="148"/>
        <end position="192"/>
    </location>
</feature>
<feature type="compositionally biased region" description="Low complexity" evidence="1">
    <location>
        <begin position="270"/>
        <end position="286"/>
    </location>
</feature>
<reference evidence="2" key="1">
    <citation type="journal article" date="2023" name="Mol. Phylogenet. Evol.">
        <title>Genome-scale phylogeny and comparative genomics of the fungal order Sordariales.</title>
        <authorList>
            <person name="Hensen N."/>
            <person name="Bonometti L."/>
            <person name="Westerberg I."/>
            <person name="Brannstrom I.O."/>
            <person name="Guillou S."/>
            <person name="Cros-Aarteil S."/>
            <person name="Calhoun S."/>
            <person name="Haridas S."/>
            <person name="Kuo A."/>
            <person name="Mondo S."/>
            <person name="Pangilinan J."/>
            <person name="Riley R."/>
            <person name="LaButti K."/>
            <person name="Andreopoulos B."/>
            <person name="Lipzen A."/>
            <person name="Chen C."/>
            <person name="Yan M."/>
            <person name="Daum C."/>
            <person name="Ng V."/>
            <person name="Clum A."/>
            <person name="Steindorff A."/>
            <person name="Ohm R.A."/>
            <person name="Martin F."/>
            <person name="Silar P."/>
            <person name="Natvig D.O."/>
            <person name="Lalanne C."/>
            <person name="Gautier V."/>
            <person name="Ament-Velasquez S.L."/>
            <person name="Kruys A."/>
            <person name="Hutchinson M.I."/>
            <person name="Powell A.J."/>
            <person name="Barry K."/>
            <person name="Miller A.N."/>
            <person name="Grigoriev I.V."/>
            <person name="Debuchy R."/>
            <person name="Gladieux P."/>
            <person name="Hiltunen Thoren M."/>
            <person name="Johannesson H."/>
        </authorList>
    </citation>
    <scope>NUCLEOTIDE SEQUENCE</scope>
    <source>
        <strain evidence="2">PSN293</strain>
    </source>
</reference>
<dbReference type="Proteomes" id="UP001301769">
    <property type="component" value="Unassembled WGS sequence"/>
</dbReference>
<evidence type="ECO:0000256" key="1">
    <source>
        <dbReference type="SAM" id="MobiDB-lite"/>
    </source>
</evidence>
<feature type="region of interest" description="Disordered" evidence="1">
    <location>
        <begin position="1"/>
        <end position="34"/>
    </location>
</feature>